<feature type="compositionally biased region" description="Basic residues" evidence="1">
    <location>
        <begin position="130"/>
        <end position="140"/>
    </location>
</feature>
<dbReference type="InterPro" id="IPR016787">
    <property type="entry name" value="UCP021328"/>
</dbReference>
<sequence length="140" mass="16564">MDNSIVSKFTVFFEEPFWVGIFERHAGAKYEVCKVIFGPEPKDYTVYDFMVKNQKHLKFSPGVEADRTDKNCTNPKRMQREIKKQVANAGIGTKAQQALKLQHDQTKTERKIRSKEMKEAEKERMFQMKQQKRKEKHRGH</sequence>
<name>A0A6P1MHM3_9FIRM</name>
<protein>
    <submittedName>
        <fullName evidence="2">DUF2992 family protein</fullName>
    </submittedName>
</protein>
<organism evidence="2 3">
    <name type="scientific">Aminipila terrae</name>
    <dbReference type="NCBI Taxonomy" id="2697030"/>
    <lineage>
        <taxon>Bacteria</taxon>
        <taxon>Bacillati</taxon>
        <taxon>Bacillota</taxon>
        <taxon>Clostridia</taxon>
        <taxon>Peptostreptococcales</taxon>
        <taxon>Anaerovoracaceae</taxon>
        <taxon>Aminipila</taxon>
    </lineage>
</organism>
<gene>
    <name evidence="2" type="ORF">Ami3637_15325</name>
</gene>
<evidence type="ECO:0000313" key="3">
    <source>
        <dbReference type="Proteomes" id="UP000463883"/>
    </source>
</evidence>
<keyword evidence="3" id="KW-1185">Reference proteome</keyword>
<feature type="compositionally biased region" description="Basic and acidic residues" evidence="1">
    <location>
        <begin position="101"/>
        <end position="126"/>
    </location>
</feature>
<dbReference type="Proteomes" id="UP000463883">
    <property type="component" value="Chromosome"/>
</dbReference>
<proteinExistence type="predicted"/>
<dbReference type="RefSeq" id="WP_162363327.1">
    <property type="nucleotide sequence ID" value="NZ_CP047591.1"/>
</dbReference>
<dbReference type="PIRSF" id="PIRSF021328">
    <property type="entry name" value="UCP021328"/>
    <property type="match status" value="1"/>
</dbReference>
<accession>A0A6P1MHM3</accession>
<evidence type="ECO:0000256" key="1">
    <source>
        <dbReference type="SAM" id="MobiDB-lite"/>
    </source>
</evidence>
<dbReference type="Pfam" id="PF11208">
    <property type="entry name" value="DUF2992"/>
    <property type="match status" value="1"/>
</dbReference>
<evidence type="ECO:0000313" key="2">
    <source>
        <dbReference type="EMBL" id="QHI73562.1"/>
    </source>
</evidence>
<dbReference type="AlphaFoldDB" id="A0A6P1MHM3"/>
<feature type="region of interest" description="Disordered" evidence="1">
    <location>
        <begin position="93"/>
        <end position="140"/>
    </location>
</feature>
<dbReference type="KEGG" id="amic:Ami3637_15325"/>
<reference evidence="2 3" key="1">
    <citation type="submission" date="2020-01" db="EMBL/GenBank/DDBJ databases">
        <title>Genomic analysis of Aminipila sp. CBA3637.</title>
        <authorList>
            <person name="Kim Y.B."/>
            <person name="Roh S.W."/>
        </authorList>
    </citation>
    <scope>NUCLEOTIDE SEQUENCE [LARGE SCALE GENOMIC DNA]</scope>
    <source>
        <strain evidence="2 3">CBA3637</strain>
    </source>
</reference>
<dbReference type="EMBL" id="CP047591">
    <property type="protein sequence ID" value="QHI73562.1"/>
    <property type="molecule type" value="Genomic_DNA"/>
</dbReference>